<feature type="transmembrane region" description="Helical" evidence="1">
    <location>
        <begin position="122"/>
        <end position="145"/>
    </location>
</feature>
<evidence type="ECO:0000313" key="4">
    <source>
        <dbReference type="Proteomes" id="UP000030671"/>
    </source>
</evidence>
<dbReference type="EMBL" id="KI925466">
    <property type="protein sequence ID" value="ETW75545.1"/>
    <property type="molecule type" value="Genomic_DNA"/>
</dbReference>
<gene>
    <name evidence="3" type="ORF">HETIRDRAFT_148835</name>
</gene>
<sequence>MDLAALETIVRNLNITRYVSAGACVVLLYDHLLTLDDEIQYVWKTKTTVPKVLFLLNRYFVPIVMIVNMYEIAGLSSSHPSDLVCKVWFPATTFLGSISIANGHFIVMLRVWVLWNRRTIPVVFTLVAFVLSQIVTFSMVIWAAIQMIPQFEYDTLLRACVIRKRIIIEGVWLPGVVFEIIVFVMTCWNAMGRPRQSNHEITNTLYRDGVTFFITMASLRIANLVLSMVAPLSLVFLGVFFIWCATNITLSRLIINVRRHSEESLLASASLEHLDADPEGDHELRVQRSMTYETFPERFELH</sequence>
<dbReference type="Proteomes" id="UP000030671">
    <property type="component" value="Unassembled WGS sequence"/>
</dbReference>
<evidence type="ECO:0000256" key="1">
    <source>
        <dbReference type="SAM" id="Phobius"/>
    </source>
</evidence>
<dbReference type="OrthoDB" id="3251775at2759"/>
<dbReference type="InParanoid" id="W4JR28"/>
<organism evidence="3 4">
    <name type="scientific">Heterobasidion irregulare (strain TC 32-1)</name>
    <dbReference type="NCBI Taxonomy" id="747525"/>
    <lineage>
        <taxon>Eukaryota</taxon>
        <taxon>Fungi</taxon>
        <taxon>Dikarya</taxon>
        <taxon>Basidiomycota</taxon>
        <taxon>Agaricomycotina</taxon>
        <taxon>Agaricomycetes</taxon>
        <taxon>Russulales</taxon>
        <taxon>Bondarzewiaceae</taxon>
        <taxon>Heterobasidion</taxon>
        <taxon>Heterobasidion annosum species complex</taxon>
    </lineage>
</organism>
<protein>
    <recommendedName>
        <fullName evidence="2">DUF6533 domain-containing protein</fullName>
    </recommendedName>
</protein>
<feature type="transmembrane region" description="Helical" evidence="1">
    <location>
        <begin position="165"/>
        <end position="188"/>
    </location>
</feature>
<keyword evidence="1" id="KW-1133">Transmembrane helix</keyword>
<feature type="domain" description="DUF6533" evidence="2">
    <location>
        <begin position="18"/>
        <end position="63"/>
    </location>
</feature>
<dbReference type="InterPro" id="IPR045340">
    <property type="entry name" value="DUF6533"/>
</dbReference>
<proteinExistence type="predicted"/>
<keyword evidence="1" id="KW-0472">Membrane</keyword>
<dbReference type="GeneID" id="20667300"/>
<evidence type="ECO:0000259" key="2">
    <source>
        <dbReference type="Pfam" id="PF20151"/>
    </source>
</evidence>
<dbReference type="KEGG" id="hir:HETIRDRAFT_148835"/>
<accession>W4JR28</accession>
<dbReference type="AlphaFoldDB" id="W4JR28"/>
<feature type="transmembrane region" description="Helical" evidence="1">
    <location>
        <begin position="52"/>
        <end position="73"/>
    </location>
</feature>
<feature type="transmembrane region" description="Helical" evidence="1">
    <location>
        <begin position="93"/>
        <end position="115"/>
    </location>
</feature>
<reference evidence="3 4" key="1">
    <citation type="journal article" date="2012" name="New Phytol.">
        <title>Insight into trade-off between wood decay and parasitism from the genome of a fungal forest pathogen.</title>
        <authorList>
            <person name="Olson A."/>
            <person name="Aerts A."/>
            <person name="Asiegbu F."/>
            <person name="Belbahri L."/>
            <person name="Bouzid O."/>
            <person name="Broberg A."/>
            <person name="Canback B."/>
            <person name="Coutinho P.M."/>
            <person name="Cullen D."/>
            <person name="Dalman K."/>
            <person name="Deflorio G."/>
            <person name="van Diepen L.T."/>
            <person name="Dunand C."/>
            <person name="Duplessis S."/>
            <person name="Durling M."/>
            <person name="Gonthier P."/>
            <person name="Grimwood J."/>
            <person name="Fossdal C.G."/>
            <person name="Hansson D."/>
            <person name="Henrissat B."/>
            <person name="Hietala A."/>
            <person name="Himmelstrand K."/>
            <person name="Hoffmeister D."/>
            <person name="Hogberg N."/>
            <person name="James T.Y."/>
            <person name="Karlsson M."/>
            <person name="Kohler A."/>
            <person name="Kues U."/>
            <person name="Lee Y.H."/>
            <person name="Lin Y.C."/>
            <person name="Lind M."/>
            <person name="Lindquist E."/>
            <person name="Lombard V."/>
            <person name="Lucas S."/>
            <person name="Lunden K."/>
            <person name="Morin E."/>
            <person name="Murat C."/>
            <person name="Park J."/>
            <person name="Raffaello T."/>
            <person name="Rouze P."/>
            <person name="Salamov A."/>
            <person name="Schmutz J."/>
            <person name="Solheim H."/>
            <person name="Stahlberg J."/>
            <person name="Velez H."/>
            <person name="de Vries R.P."/>
            <person name="Wiebenga A."/>
            <person name="Woodward S."/>
            <person name="Yakovlev I."/>
            <person name="Garbelotto M."/>
            <person name="Martin F."/>
            <person name="Grigoriev I.V."/>
            <person name="Stenlid J."/>
        </authorList>
    </citation>
    <scope>NUCLEOTIDE SEQUENCE [LARGE SCALE GENOMIC DNA]</scope>
    <source>
        <strain evidence="3 4">TC 32-1</strain>
    </source>
</reference>
<keyword evidence="4" id="KW-1185">Reference proteome</keyword>
<dbReference type="Pfam" id="PF20151">
    <property type="entry name" value="DUF6533"/>
    <property type="match status" value="1"/>
</dbReference>
<evidence type="ECO:0000313" key="3">
    <source>
        <dbReference type="EMBL" id="ETW75545.1"/>
    </source>
</evidence>
<dbReference type="RefSeq" id="XP_009552946.1">
    <property type="nucleotide sequence ID" value="XM_009554651.1"/>
</dbReference>
<name>W4JR28_HETIT</name>
<dbReference type="eggNOG" id="ENOG502SNIP">
    <property type="taxonomic scope" value="Eukaryota"/>
</dbReference>
<keyword evidence="1" id="KW-0812">Transmembrane</keyword>
<dbReference type="HOGENOM" id="CLU_035509_1_1_1"/>